<dbReference type="InterPro" id="IPR043128">
    <property type="entry name" value="Rev_trsase/Diguanyl_cyclase"/>
</dbReference>
<keyword evidence="10" id="KW-0597">Phosphoprotein</keyword>
<keyword evidence="25" id="KW-0946">Virion</keyword>
<evidence type="ECO:0000256" key="2">
    <source>
        <dbReference type="ARBA" id="ARBA00004295"/>
    </source>
</evidence>
<evidence type="ECO:0000256" key="10">
    <source>
        <dbReference type="ARBA" id="ARBA00022553"/>
    </source>
</evidence>
<evidence type="ECO:0000256" key="33">
    <source>
        <dbReference type="ARBA" id="ARBA00023296"/>
    </source>
</evidence>
<evidence type="ECO:0000256" key="24">
    <source>
        <dbReference type="ARBA" id="ARBA00022840"/>
    </source>
</evidence>
<keyword evidence="27" id="KW-0693">Viral RNA replication</keyword>
<keyword evidence="22" id="KW-0347">Helicase</keyword>
<dbReference type="GO" id="GO:0004197">
    <property type="term" value="F:cysteine-type endopeptidase activity"/>
    <property type="evidence" value="ECO:0007669"/>
    <property type="project" value="InterPro"/>
</dbReference>
<evidence type="ECO:0000256" key="37">
    <source>
        <dbReference type="ARBA" id="ARBA00047984"/>
    </source>
</evidence>
<evidence type="ECO:0000256" key="20">
    <source>
        <dbReference type="ARBA" id="ARBA00022801"/>
    </source>
</evidence>
<dbReference type="GO" id="GO:0042025">
    <property type="term" value="C:host cell nucleus"/>
    <property type="evidence" value="ECO:0007669"/>
    <property type="project" value="UniProtKB-SubCell"/>
</dbReference>
<evidence type="ECO:0000256" key="9">
    <source>
        <dbReference type="ARBA" id="ARBA00022520"/>
    </source>
</evidence>
<evidence type="ECO:0000256" key="38">
    <source>
        <dbReference type="SAM" id="MobiDB-lite"/>
    </source>
</evidence>
<dbReference type="Pfam" id="PF00548">
    <property type="entry name" value="Peptidase_C3"/>
    <property type="match status" value="1"/>
</dbReference>
<feature type="compositionally biased region" description="Polar residues" evidence="38">
    <location>
        <begin position="581"/>
        <end position="598"/>
    </location>
</feature>
<accession>A0A0A1GJZ0</accession>
<sequence length="2133" mass="236929">MGANNSKESVSSNGNEGTIVNNFYSNQYYASIDASAQGVGTSTTPENGNVSGFLGLASSAFNALSLLASPIVETTRFLEDRVLTRQAGNTAVNSQASEGVLCAYGHLTDKKPPTSCSDKPSEGTDATDRNFVIQLLAWDKTKNAYDAQWVRISQELRSEDKGNVFAKNMKTHSYFKAGYEVTLQINTSPFHCGLIGLFLVPEFTRPGPLNLTWKSLAERRPIISDTDIWEAQNYGTDRVFDTDNSFDMGDMTPEQFFLFPHQLINPKDTNIATVRVPYVNIAPSNDPTVHTVWTAVVMIIVPLNYASGASPTVSMTMTIAPVGSVFNGLRHTAQGPIPTRPFHNFSQFNSTVPLRTEPCYGMTVTPPLDYMPPPIDDLMSLVKVPSFLTVDNGDVSGKGIPYFSISNGTQGSLLFSTGVVLSDPHYQHTLLSNLSHYFCNYRGSLQFDFVSATTAMTRGKLLLAYTPPGAGKPNTIDQAMMGTFSIWDLGLQSTFNFVIPFISASDFRYNIVSVSSALNADGWFTVWLMNPLTYPPGTPPTQQIAVMLSAGEDFSMRLPISPVYAQNGDESQAPGPHDNVESGTSNTQDASLTGGHSISLPTPHTRCAFFFDRYRFIGIVKSTTRNSPKPRNPIKASTNKIMNLAEYYYSQPYGAQPQDLIGLTPVPNLNGIPISGFAMAKAPGSGKRLLLTSGDPLLYGCCPFTYVKFDLEFTVVPPPNFANDYIVHWYPPGAPLDNLEMMFGMTSGESPFPIADNGENCSSAIMSYNPTFYGRAGTKVSAVIPFCLPVSLLPLYFDGYPDYSKTPGLYGTSPSSTFGSIFIESDNTYKFRIYIRYKDFQGYLPRPLIRTKHVQLESRNRLNYAGTPLAREIRQERTVREIARQLLQIAGDVESNPGPAFNSEYTAHGPVTDLIQLARKPETVDNVNRLLTTLNTLMAKWNNLKDTVTDAVFLRDMVCLLVKLTSLMYLVHGQGPGAYFAAASILLADGITFFDWYEKIKIFMARKLRVSPPFFPAAQGPDLRDFVTFFNAARGAQWMIDSLKALITWIKQWLELEEENEAVQLEKMLIDSPRHCKAINDYNRGDSFQRPTNSFEFMDRLVECATKLGKVQIATYFRNFTTADSDTSRPEPVVVVLRGKPGAGKSAAATVMAAAVSKLLVGSQSVYTLSPDTEHMDGYHGQFVTLMDDLGQNPDGEDFRCFCQMVSCAQYRPAMADLKDKGILFTSRLLIATTNLPDFNPVTISDPRALDRRITFDILVTPGSAATKNGKLDLAAALKPDGPGEHPYTSDCPILHTTGLLLKNLRNNQTMNLKDLVDMIVKRIKHKKEVGNMLDSLVAQGPTVIVGYTKDDDGIAIVDCLEEWNKIKDKKKKQLALEMVAQELKDKHEEHKSTIKLLKMFVTGLGVVAAVAGAYATMKYFKKDKPKEDEEESEEKKEKKTEESKEAAGPYNGPTKKEIKTLKLKAQSPLMDMEKKIAQNVMPFQIFYNGKRYTQSCLAIGKRVILVNKHAFESVEHKFVVDQREYNLDQVTAISLDCGSGITDVCAVCLPPGPDFKSIKKHFLPFNTTMFPGTRLTILSNDHYPMSREGSFLRFEDEVPTNVGNMPFVMLYKSTSYFGMCGSVVCSRFVDGGGIIGMHCAGGGGVSVGTRLTARMVESVFDYFYPPVAQGIIENTETGPRVHVPRTSKLKRTNATYPATEKFGPAALSRYDPRLNEGVNLDEVIFSKHTQNTLVEKGSTFRSALDMAAEIYGEKFRGNDFSPLSVEDAILGIPGLDRLDPNTASGLPYTQTRRQMIDFNTGQILDDTLKCRLGQWLAGRPPQEVHYQTFLKDEIRPIEKVKAGKTRIIDVPPLDHVIAFRMLFGRFIAHYHLNFGFKTGSAIGCDPDVAWASFGFELSGFPYLYDFDYSNFDASHSTSIFEILEHKFFSPELGFDPRCSLLLKSLAVSTHCYENKRLQIAGGLPSGTAGTSVLNTVINNIIFHGALYHTYTNFEWDDISMIAYGDDIVVASKFELDLVMVKAFMNRIGYKITPADKSDEFRPKCMDDICFLKRRFVKVAGVWAPVMETENLEAMLSWYKPGTLNEKLQSVSRLAHFSGRDIYDHLFKPFIRDGFDVTPWKQLHLEWLNKLSA</sequence>
<comment type="function">
    <text evidence="35">Lies on the inner surface of the capsid shell. After binding to the host receptor, the capsid undergoes conformational changes. Capsid protein VP4 is released, capsid protein VP1 N-terminus is externalized, and together, they shape a pore in the host membrane through which the viral genome is translocated into the host cell cytoplasm. After genome has been released, the channel shrinks.</text>
</comment>
<dbReference type="InterPro" id="IPR014759">
    <property type="entry name" value="Helicase_SF3_ssRNA_vir"/>
</dbReference>
<evidence type="ECO:0000256" key="36">
    <source>
        <dbReference type="ARBA" id="ARBA00045446"/>
    </source>
</evidence>
<keyword evidence="12" id="KW-1048">Host nucleus</keyword>
<dbReference type="GO" id="GO:0039694">
    <property type="term" value="P:viral RNA genome replication"/>
    <property type="evidence" value="ECO:0007669"/>
    <property type="project" value="InterPro"/>
</dbReference>
<evidence type="ECO:0000256" key="7">
    <source>
        <dbReference type="ARBA" id="ARBA00022484"/>
    </source>
</evidence>
<dbReference type="GO" id="GO:0039618">
    <property type="term" value="C:T=pseudo3 icosahedral viral capsid"/>
    <property type="evidence" value="ECO:0007669"/>
    <property type="project" value="UniProtKB-KW"/>
</dbReference>
<dbReference type="InterPro" id="IPR007094">
    <property type="entry name" value="RNA-dir_pol_PSvirus"/>
</dbReference>
<dbReference type="InterPro" id="IPR043504">
    <property type="entry name" value="Peptidase_S1_PA_chymotrypsin"/>
</dbReference>
<dbReference type="InterPro" id="IPR027417">
    <property type="entry name" value="P-loop_NTPase"/>
</dbReference>
<proteinExistence type="predicted"/>
<evidence type="ECO:0000256" key="25">
    <source>
        <dbReference type="ARBA" id="ARBA00022844"/>
    </source>
</evidence>
<dbReference type="GO" id="GO:0034220">
    <property type="term" value="P:monoatomic ion transmembrane transport"/>
    <property type="evidence" value="ECO:0007669"/>
    <property type="project" value="UniProtKB-KW"/>
</dbReference>
<keyword evidence="26" id="KW-1043">Host membrane</keyword>
<dbReference type="SUPFAM" id="SSF56672">
    <property type="entry name" value="DNA/RNA polymerases"/>
    <property type="match status" value="1"/>
</dbReference>
<feature type="domain" description="RdRp catalytic" evidence="39">
    <location>
        <begin position="1902"/>
        <end position="2020"/>
    </location>
</feature>
<evidence type="ECO:0000256" key="32">
    <source>
        <dbReference type="ARBA" id="ARBA00023288"/>
    </source>
</evidence>
<feature type="region of interest" description="Disordered" evidence="38">
    <location>
        <begin position="565"/>
        <end position="598"/>
    </location>
</feature>
<dbReference type="SUPFAM" id="SSF50494">
    <property type="entry name" value="Trypsin-like serine proteases"/>
    <property type="match status" value="1"/>
</dbReference>
<dbReference type="InterPro" id="IPR037080">
    <property type="entry name" value="Capsid_VP4_sf_Picornavirus"/>
</dbReference>
<dbReference type="GO" id="GO:0044162">
    <property type="term" value="C:host cell cytoplasmic vesicle membrane"/>
    <property type="evidence" value="ECO:0007669"/>
    <property type="project" value="UniProtKB-SubCell"/>
</dbReference>
<keyword evidence="8" id="KW-1036">Host cytoplasmic vesicle</keyword>
<keyword evidence="30" id="KW-0472">Membrane</keyword>
<evidence type="ECO:0000256" key="28">
    <source>
        <dbReference type="ARBA" id="ARBA00023039"/>
    </source>
</evidence>
<dbReference type="Gene3D" id="2.40.10.10">
    <property type="entry name" value="Trypsin-like serine proteases"/>
    <property type="match status" value="2"/>
</dbReference>
<keyword evidence="11" id="KW-0167">Capsid protein</keyword>
<keyword evidence="13" id="KW-0945">Host-virus interaction</keyword>
<evidence type="ECO:0000256" key="19">
    <source>
        <dbReference type="ARBA" id="ARBA00022741"/>
    </source>
</evidence>
<dbReference type="GO" id="GO:0019062">
    <property type="term" value="P:virion attachment to host cell"/>
    <property type="evidence" value="ECO:0007669"/>
    <property type="project" value="UniProtKB-KW"/>
</dbReference>
<evidence type="ECO:0000256" key="31">
    <source>
        <dbReference type="ARBA" id="ARBA00023200"/>
    </source>
</evidence>
<dbReference type="GO" id="GO:0046718">
    <property type="term" value="P:symbiont entry into host cell"/>
    <property type="evidence" value="ECO:0007669"/>
    <property type="project" value="UniProtKB-KW"/>
</dbReference>
<dbReference type="Pfam" id="PF00073">
    <property type="entry name" value="Rhv"/>
    <property type="match status" value="2"/>
</dbReference>
<evidence type="ECO:0000256" key="35">
    <source>
        <dbReference type="ARBA" id="ARBA00033716"/>
    </source>
</evidence>
<dbReference type="GO" id="GO:0006508">
    <property type="term" value="P:proteolysis"/>
    <property type="evidence" value="ECO:0007669"/>
    <property type="project" value="UniProtKB-KW"/>
</dbReference>
<evidence type="ECO:0000256" key="29">
    <source>
        <dbReference type="ARBA" id="ARBA00023065"/>
    </source>
</evidence>
<evidence type="ECO:0000256" key="21">
    <source>
        <dbReference type="ARBA" id="ARBA00022804"/>
    </source>
</evidence>
<evidence type="ECO:0000313" key="42">
    <source>
        <dbReference type="EMBL" id="BAP82379.1"/>
    </source>
</evidence>
<keyword evidence="28" id="KW-1182">Viral ion channel</keyword>
<dbReference type="Gene3D" id="2.60.120.20">
    <property type="match status" value="3"/>
</dbReference>
<dbReference type="Pfam" id="PF00910">
    <property type="entry name" value="RNA_helicase"/>
    <property type="match status" value="1"/>
</dbReference>
<evidence type="ECO:0000256" key="4">
    <source>
        <dbReference type="ARBA" id="ARBA00004328"/>
    </source>
</evidence>
<dbReference type="PROSITE" id="PS50507">
    <property type="entry name" value="RDRP_SSRNA_POS"/>
    <property type="match status" value="1"/>
</dbReference>
<evidence type="ECO:0000256" key="15">
    <source>
        <dbReference type="ARBA" id="ARBA00022679"/>
    </source>
</evidence>
<dbReference type="PRINTS" id="PR00918">
    <property type="entry name" value="CALICVIRUSNS"/>
</dbReference>
<dbReference type="InterPro" id="IPR044067">
    <property type="entry name" value="PCV_3C_PRO"/>
</dbReference>
<dbReference type="GO" id="GO:0003968">
    <property type="term" value="F:RNA-directed RNA polymerase activity"/>
    <property type="evidence" value="ECO:0007669"/>
    <property type="project" value="UniProtKB-KW"/>
</dbReference>
<evidence type="ECO:0000256" key="8">
    <source>
        <dbReference type="ARBA" id="ARBA00022488"/>
    </source>
</evidence>
<keyword evidence="33" id="KW-1160">Virus entry into host cell</keyword>
<evidence type="ECO:0000256" key="18">
    <source>
        <dbReference type="ARBA" id="ARBA00022707"/>
    </source>
</evidence>
<dbReference type="GO" id="GO:0005198">
    <property type="term" value="F:structural molecule activity"/>
    <property type="evidence" value="ECO:0007669"/>
    <property type="project" value="InterPro"/>
</dbReference>
<evidence type="ECO:0000259" key="41">
    <source>
        <dbReference type="PROSITE" id="PS51874"/>
    </source>
</evidence>
<protein>
    <recommendedName>
        <fullName evidence="5">Genome polyprotein</fullName>
    </recommendedName>
</protein>
<dbReference type="PROSITE" id="PS51218">
    <property type="entry name" value="SF3_HELICASE_2"/>
    <property type="match status" value="1"/>
</dbReference>
<dbReference type="GO" id="GO:0006351">
    <property type="term" value="P:DNA-templated transcription"/>
    <property type="evidence" value="ECO:0007669"/>
    <property type="project" value="InterPro"/>
</dbReference>
<dbReference type="InterPro" id="IPR059138">
    <property type="entry name" value="Pico_VP1"/>
</dbReference>
<reference evidence="42" key="1">
    <citation type="journal article" date="2014" name="Infect. Genet. Evol.">
        <title>Detection and molecular characterization of human cosavirus in a pediatric patient with acute gastroenteritis, Japan.</title>
        <authorList>
            <person name="Okitsu S."/>
            <person name="Khamrin P."/>
            <person name="Thongprachum A."/>
            <person name="Nishimura S."/>
            <person name="Kalesaran A.F.C."/>
            <person name="Takanashi S."/>
            <person name="Shimizu H."/>
            <person name="Hayakawa S."/>
            <person name="Mizuguchi M."/>
            <person name="Ushijima H."/>
        </authorList>
    </citation>
    <scope>NUCLEOTIDE SEQUENCE</scope>
    <source>
        <strain evidence="42">10928/2012/JPN</strain>
    </source>
</reference>
<evidence type="ECO:0000256" key="30">
    <source>
        <dbReference type="ARBA" id="ARBA00023136"/>
    </source>
</evidence>
<keyword evidence="18" id="KW-0519">Myristate</keyword>
<dbReference type="GO" id="GO:0005524">
    <property type="term" value="F:ATP binding"/>
    <property type="evidence" value="ECO:0007669"/>
    <property type="project" value="UniProtKB-KW"/>
</dbReference>
<keyword evidence="23" id="KW-0788">Thiol protease</keyword>
<dbReference type="CDD" id="cd00205">
    <property type="entry name" value="rhv_like"/>
    <property type="match status" value="2"/>
</dbReference>
<keyword evidence="20" id="KW-0378">Hydrolase</keyword>
<dbReference type="Gene3D" id="4.10.90.10">
    <property type="entry name" value="Capsid protein VP4 superfamily, Picornavirus"/>
    <property type="match status" value="1"/>
</dbReference>
<evidence type="ECO:0000256" key="12">
    <source>
        <dbReference type="ARBA" id="ARBA00022562"/>
    </source>
</evidence>
<comment type="subcellular location">
    <subcellularLocation>
        <location evidence="2">Host cytoplasmic vesicle membrane</location>
        <topology evidence="2">Peripheral membrane protein</topology>
        <orientation evidence="2">Cytoplasmic side</orientation>
    </subcellularLocation>
    <subcellularLocation>
        <location evidence="3">Host nucleus</location>
        <location evidence="3">Host nucleolus</location>
    </subcellularLocation>
    <subcellularLocation>
        <location evidence="4">Virion</location>
    </subcellularLocation>
</comment>
<keyword evidence="24" id="KW-0067">ATP-binding</keyword>
<dbReference type="InterPro" id="IPR000199">
    <property type="entry name" value="Peptidase_C3A/C3B_picornavir"/>
</dbReference>
<dbReference type="Gene3D" id="3.30.70.270">
    <property type="match status" value="2"/>
</dbReference>
<dbReference type="InterPro" id="IPR009003">
    <property type="entry name" value="Peptidase_S1_PA"/>
</dbReference>
<keyword evidence="16" id="KW-0548">Nucleotidyltransferase</keyword>
<keyword evidence="17" id="KW-1143">T=pseudo3 icosahedral capsid protein</keyword>
<evidence type="ECO:0000256" key="27">
    <source>
        <dbReference type="ARBA" id="ARBA00022953"/>
    </source>
</evidence>
<feature type="compositionally biased region" description="Basic and acidic residues" evidence="38">
    <location>
        <begin position="1423"/>
        <end position="1446"/>
    </location>
</feature>
<dbReference type="Pfam" id="PF22663">
    <property type="entry name" value="Rhv_5"/>
    <property type="match status" value="1"/>
</dbReference>
<evidence type="ECO:0000256" key="26">
    <source>
        <dbReference type="ARBA" id="ARBA00022870"/>
    </source>
</evidence>
<dbReference type="GO" id="GO:0015267">
    <property type="term" value="F:channel activity"/>
    <property type="evidence" value="ECO:0007669"/>
    <property type="project" value="UniProtKB-KW"/>
</dbReference>
<evidence type="ECO:0000256" key="16">
    <source>
        <dbReference type="ARBA" id="ARBA00022695"/>
    </source>
</evidence>
<dbReference type="EMBL" id="AB920345">
    <property type="protein sequence ID" value="BAP82379.1"/>
    <property type="molecule type" value="Genomic_RNA"/>
</dbReference>
<organism evidence="42">
    <name type="scientific">Cosavirus A</name>
    <dbReference type="NCBI Taxonomy" id="1330491"/>
    <lineage>
        <taxon>Viruses</taxon>
        <taxon>Riboviria</taxon>
        <taxon>Orthornavirae</taxon>
        <taxon>Pisuviricota</taxon>
        <taxon>Pisoniviricetes</taxon>
        <taxon>Picornavirales</taxon>
        <taxon>Picornaviridae</taxon>
        <taxon>Caphthovirinae</taxon>
        <taxon>Cosavirus</taxon>
        <taxon>Cosavirus asiani</taxon>
    </lineage>
</organism>
<evidence type="ECO:0000256" key="11">
    <source>
        <dbReference type="ARBA" id="ARBA00022561"/>
    </source>
</evidence>
<dbReference type="Pfam" id="PF00680">
    <property type="entry name" value="RdRP_1"/>
    <property type="match status" value="1"/>
</dbReference>
<evidence type="ECO:0000256" key="34">
    <source>
        <dbReference type="ARBA" id="ARBA00023303"/>
    </source>
</evidence>
<dbReference type="PROSITE" id="PS51874">
    <property type="entry name" value="PCV_3C_PRO"/>
    <property type="match status" value="1"/>
</dbReference>
<dbReference type="InterPro" id="IPR004004">
    <property type="entry name" value="Helic/Pol/Pept_Calicivir-typ"/>
</dbReference>
<evidence type="ECO:0000256" key="5">
    <source>
        <dbReference type="ARBA" id="ARBA00020107"/>
    </source>
</evidence>
<evidence type="ECO:0000256" key="13">
    <source>
        <dbReference type="ARBA" id="ARBA00022581"/>
    </source>
</evidence>
<evidence type="ECO:0000256" key="6">
    <source>
        <dbReference type="ARBA" id="ARBA00022448"/>
    </source>
</evidence>
<evidence type="ECO:0000259" key="40">
    <source>
        <dbReference type="PROSITE" id="PS51218"/>
    </source>
</evidence>
<keyword evidence="21" id="KW-1161">Viral attachment to host cell</keyword>
<evidence type="ECO:0000256" key="22">
    <source>
        <dbReference type="ARBA" id="ARBA00022806"/>
    </source>
</evidence>
<keyword evidence="32" id="KW-0449">Lipoprotein</keyword>
<feature type="domain" description="Peptidase C3" evidence="41">
    <location>
        <begin position="1468"/>
        <end position="1657"/>
    </location>
</feature>
<dbReference type="InterPro" id="IPR043502">
    <property type="entry name" value="DNA/RNA_pol_sf"/>
</dbReference>
<evidence type="ECO:0000256" key="23">
    <source>
        <dbReference type="ARBA" id="ARBA00022807"/>
    </source>
</evidence>
<evidence type="ECO:0000256" key="17">
    <source>
        <dbReference type="ARBA" id="ARBA00022706"/>
    </source>
</evidence>
<keyword evidence="9" id="KW-0191">Covalent protein-RNA linkage</keyword>
<evidence type="ECO:0000256" key="3">
    <source>
        <dbReference type="ARBA" id="ARBA00004307"/>
    </source>
</evidence>
<keyword evidence="31" id="KW-1035">Host cytoplasm</keyword>
<keyword evidence="6" id="KW-0813">Transport</keyword>
<dbReference type="GO" id="GO:0003724">
    <property type="term" value="F:RNA helicase activity"/>
    <property type="evidence" value="ECO:0007669"/>
    <property type="project" value="InterPro"/>
</dbReference>
<dbReference type="Gene3D" id="1.20.960.20">
    <property type="match status" value="1"/>
</dbReference>
<keyword evidence="15" id="KW-0808">Transferase</keyword>
<dbReference type="InterPro" id="IPR001676">
    <property type="entry name" value="Picornavirus_capsid"/>
</dbReference>
<evidence type="ECO:0000259" key="39">
    <source>
        <dbReference type="PROSITE" id="PS50507"/>
    </source>
</evidence>
<feature type="domain" description="SF3 helicase" evidence="40">
    <location>
        <begin position="1111"/>
        <end position="1273"/>
    </location>
</feature>
<keyword evidence="34" id="KW-0407">Ion channel</keyword>
<dbReference type="InterPro" id="IPR029053">
    <property type="entry name" value="Viral_coat"/>
</dbReference>
<dbReference type="SUPFAM" id="SSF52540">
    <property type="entry name" value="P-loop containing nucleoside triphosphate hydrolases"/>
    <property type="match status" value="1"/>
</dbReference>
<dbReference type="InterPro" id="IPR000605">
    <property type="entry name" value="Helicase_SF3_ssDNA/RNA_vir"/>
</dbReference>
<dbReference type="SUPFAM" id="SSF88633">
    <property type="entry name" value="Positive stranded ssRNA viruses"/>
    <property type="match status" value="2"/>
</dbReference>
<name>A0A0A1GJZ0_9PICO</name>
<comment type="catalytic activity">
    <reaction evidence="37">
        <text>ATP + H2O = ADP + phosphate + H(+)</text>
        <dbReference type="Rhea" id="RHEA:13065"/>
        <dbReference type="ChEBI" id="CHEBI:15377"/>
        <dbReference type="ChEBI" id="CHEBI:15378"/>
        <dbReference type="ChEBI" id="CHEBI:30616"/>
        <dbReference type="ChEBI" id="CHEBI:43474"/>
        <dbReference type="ChEBI" id="CHEBI:456216"/>
        <dbReference type="EC" id="3.6.4.13"/>
    </reaction>
</comment>
<keyword evidence="7" id="KW-0696">RNA-directed RNA polymerase</keyword>
<keyword evidence="29" id="KW-0406">Ion transport</keyword>
<dbReference type="InterPro" id="IPR001205">
    <property type="entry name" value="RNA-dir_pol_C"/>
</dbReference>
<keyword evidence="19" id="KW-0547">Nucleotide-binding</keyword>
<keyword evidence="14" id="KW-0645">Protease</keyword>
<evidence type="ECO:0000256" key="14">
    <source>
        <dbReference type="ARBA" id="ARBA00022670"/>
    </source>
</evidence>
<evidence type="ECO:0000256" key="1">
    <source>
        <dbReference type="ARBA" id="ARBA00002982"/>
    </source>
</evidence>
<comment type="function">
    <text evidence="36">Replicates the genomic and antigenomic RNAs by recognizing replications specific signals. Performs VPg uridylylation.</text>
</comment>
<comment type="function">
    <text evidence="1">VP0 precursor is a component of immature procapsids.</text>
</comment>
<dbReference type="InterPro" id="IPR033703">
    <property type="entry name" value="Rhv-like"/>
</dbReference>
<dbReference type="GO" id="GO:0003723">
    <property type="term" value="F:RNA binding"/>
    <property type="evidence" value="ECO:0007669"/>
    <property type="project" value="InterPro"/>
</dbReference>
<feature type="region of interest" description="Disordered" evidence="38">
    <location>
        <begin position="1423"/>
        <end position="1455"/>
    </location>
</feature>